<reference evidence="2 3" key="1">
    <citation type="submission" date="2018-03" db="EMBL/GenBank/DDBJ databases">
        <title>Draft genome of Nitrosomonas supralitoralis APG5.</title>
        <authorList>
            <person name="Urakawa H."/>
            <person name="Lopez J.V."/>
        </authorList>
    </citation>
    <scope>NUCLEOTIDE SEQUENCE [LARGE SCALE GENOMIC DNA]</scope>
    <source>
        <strain evidence="2 3">APG5</strain>
    </source>
</reference>
<keyword evidence="2" id="KW-0808">Transferase</keyword>
<dbReference type="GO" id="GO:0016740">
    <property type="term" value="F:transferase activity"/>
    <property type="evidence" value="ECO:0007669"/>
    <property type="project" value="UniProtKB-KW"/>
</dbReference>
<keyword evidence="3" id="KW-1185">Reference proteome</keyword>
<evidence type="ECO:0000313" key="2">
    <source>
        <dbReference type="EMBL" id="PSJ16536.1"/>
    </source>
</evidence>
<dbReference type="Gene3D" id="3.40.250.10">
    <property type="entry name" value="Rhodanese-like domain"/>
    <property type="match status" value="1"/>
</dbReference>
<dbReference type="Proteomes" id="UP000241912">
    <property type="component" value="Unassembled WGS sequence"/>
</dbReference>
<dbReference type="PROSITE" id="PS50206">
    <property type="entry name" value="RHODANESE_3"/>
    <property type="match status" value="1"/>
</dbReference>
<dbReference type="EMBL" id="PXXU01000046">
    <property type="protein sequence ID" value="PSJ16536.1"/>
    <property type="molecule type" value="Genomic_DNA"/>
</dbReference>
<dbReference type="CDD" id="cd00158">
    <property type="entry name" value="RHOD"/>
    <property type="match status" value="1"/>
</dbReference>
<dbReference type="AlphaFoldDB" id="A0A2P7NSU7"/>
<dbReference type="InterPro" id="IPR001763">
    <property type="entry name" value="Rhodanese-like_dom"/>
</dbReference>
<dbReference type="OrthoDB" id="1445766at2"/>
<gene>
    <name evidence="2" type="ORF">C7H79_13000</name>
</gene>
<comment type="caution">
    <text evidence="2">The sequence shown here is derived from an EMBL/GenBank/DDBJ whole genome shotgun (WGS) entry which is preliminary data.</text>
</comment>
<name>A0A2P7NSU7_9PROT</name>
<dbReference type="InterPro" id="IPR036873">
    <property type="entry name" value="Rhodanese-like_dom_sf"/>
</dbReference>
<dbReference type="Pfam" id="PF00581">
    <property type="entry name" value="Rhodanese"/>
    <property type="match status" value="1"/>
</dbReference>
<proteinExistence type="predicted"/>
<dbReference type="PANTHER" id="PTHR43031">
    <property type="entry name" value="FAD-DEPENDENT OXIDOREDUCTASE"/>
    <property type="match status" value="1"/>
</dbReference>
<dbReference type="RefSeq" id="WP_106707687.1">
    <property type="nucleotide sequence ID" value="NZ_PXXU01000046.1"/>
</dbReference>
<accession>A0A2P7NSU7</accession>
<protein>
    <submittedName>
        <fullName evidence="2">Sulfurtransferase</fullName>
    </submittedName>
</protein>
<feature type="domain" description="Rhodanese" evidence="1">
    <location>
        <begin position="33"/>
        <end position="123"/>
    </location>
</feature>
<sequence length="130" mass="14813">MRQHNLGFLRLVEQKRKRIKECTVSDLQDRLSQSEQFYFVDVREDHEFWVDHAANARHLGKGIIERDIETEIPDKEALIVLYCGGGYRSVLVADVLQLMGYKNVLSLAGGIKALRDAGFPLEKGVQKLVT</sequence>
<organism evidence="2 3">
    <name type="scientific">Nitrosomonas supralitoralis</name>
    <dbReference type="NCBI Taxonomy" id="2116706"/>
    <lineage>
        <taxon>Bacteria</taxon>
        <taxon>Pseudomonadati</taxon>
        <taxon>Pseudomonadota</taxon>
        <taxon>Betaproteobacteria</taxon>
        <taxon>Nitrosomonadales</taxon>
        <taxon>Nitrosomonadaceae</taxon>
        <taxon>Nitrosomonas</taxon>
    </lineage>
</organism>
<dbReference type="PANTHER" id="PTHR43031:SF16">
    <property type="entry name" value="OXIDOREDUCTASE"/>
    <property type="match status" value="1"/>
</dbReference>
<evidence type="ECO:0000313" key="3">
    <source>
        <dbReference type="Proteomes" id="UP000241912"/>
    </source>
</evidence>
<dbReference type="SUPFAM" id="SSF52821">
    <property type="entry name" value="Rhodanese/Cell cycle control phosphatase"/>
    <property type="match status" value="1"/>
</dbReference>
<evidence type="ECO:0000259" key="1">
    <source>
        <dbReference type="PROSITE" id="PS50206"/>
    </source>
</evidence>
<dbReference type="InterPro" id="IPR050229">
    <property type="entry name" value="GlpE_sulfurtransferase"/>
</dbReference>
<dbReference type="SMART" id="SM00450">
    <property type="entry name" value="RHOD"/>
    <property type="match status" value="1"/>
</dbReference>